<accession>A0ABW2AAD1</accession>
<dbReference type="Gene3D" id="3.30.530.20">
    <property type="match status" value="1"/>
</dbReference>
<dbReference type="EMBL" id="JBHSWH010000001">
    <property type="protein sequence ID" value="MFC6703837.1"/>
    <property type="molecule type" value="Genomic_DNA"/>
</dbReference>
<organism evidence="1 2">
    <name type="scientific">Flexivirga alba</name>
    <dbReference type="NCBI Taxonomy" id="702742"/>
    <lineage>
        <taxon>Bacteria</taxon>
        <taxon>Bacillati</taxon>
        <taxon>Actinomycetota</taxon>
        <taxon>Actinomycetes</taxon>
        <taxon>Micrococcales</taxon>
        <taxon>Dermacoccaceae</taxon>
        <taxon>Flexivirga</taxon>
    </lineage>
</organism>
<gene>
    <name evidence="1" type="ORF">ACFQDH_00745</name>
</gene>
<evidence type="ECO:0000313" key="2">
    <source>
        <dbReference type="Proteomes" id="UP001596298"/>
    </source>
</evidence>
<dbReference type="Proteomes" id="UP001596298">
    <property type="component" value="Unassembled WGS sequence"/>
</dbReference>
<dbReference type="RefSeq" id="WP_382397542.1">
    <property type="nucleotide sequence ID" value="NZ_JBHSWH010000001.1"/>
</dbReference>
<dbReference type="InterPro" id="IPR019639">
    <property type="entry name" value="DUF2505"/>
</dbReference>
<dbReference type="InterPro" id="IPR023393">
    <property type="entry name" value="START-like_dom_sf"/>
</dbReference>
<name>A0ABW2AAD1_9MICO</name>
<keyword evidence="2" id="KW-1185">Reference proteome</keyword>
<dbReference type="Pfam" id="PF10698">
    <property type="entry name" value="DUF2505"/>
    <property type="match status" value="1"/>
</dbReference>
<evidence type="ECO:0000313" key="1">
    <source>
        <dbReference type="EMBL" id="MFC6703837.1"/>
    </source>
</evidence>
<reference evidence="2" key="1">
    <citation type="journal article" date="2019" name="Int. J. Syst. Evol. Microbiol.">
        <title>The Global Catalogue of Microorganisms (GCM) 10K type strain sequencing project: providing services to taxonomists for standard genome sequencing and annotation.</title>
        <authorList>
            <consortium name="The Broad Institute Genomics Platform"/>
            <consortium name="The Broad Institute Genome Sequencing Center for Infectious Disease"/>
            <person name="Wu L."/>
            <person name="Ma J."/>
        </authorList>
    </citation>
    <scope>NUCLEOTIDE SEQUENCE [LARGE SCALE GENOMIC DNA]</scope>
    <source>
        <strain evidence="2">CCUG 58127</strain>
    </source>
</reference>
<dbReference type="SUPFAM" id="SSF55961">
    <property type="entry name" value="Bet v1-like"/>
    <property type="match status" value="1"/>
</dbReference>
<comment type="caution">
    <text evidence="1">The sequence shown here is derived from an EMBL/GenBank/DDBJ whole genome shotgun (WGS) entry which is preliminary data.</text>
</comment>
<proteinExistence type="predicted"/>
<protein>
    <submittedName>
        <fullName evidence="1">DUF2505 domain-containing protein</fullName>
    </submittedName>
</protein>
<sequence>MKISQQWTLNSTPDEVYANSIDPAYQDEICVEAGALSYHSEVAEKSAGHTVTVQRIMPSGDVPDLVKKIVGDKVDVTQVITWGERQADGSREGTLDIAFKGQPISMKGTASLSPDGDGTKVDVTADLKAKIPIVGGKIEKMSAPEIIKAIGAEERVGKRHADAN</sequence>